<dbReference type="InterPro" id="IPR013216">
    <property type="entry name" value="Methyltransf_11"/>
</dbReference>
<dbReference type="EMBL" id="KI630827">
    <property type="protein sequence ID" value="EYU32702.1"/>
    <property type="molecule type" value="Genomic_DNA"/>
</dbReference>
<accession>A0A022QVG0</accession>
<dbReference type="Pfam" id="PF01564">
    <property type="entry name" value="Spermine_synth"/>
    <property type="match status" value="1"/>
</dbReference>
<organism evidence="7 8">
    <name type="scientific">Erythranthe guttata</name>
    <name type="common">Yellow monkey flower</name>
    <name type="synonym">Mimulus guttatus</name>
    <dbReference type="NCBI Taxonomy" id="4155"/>
    <lineage>
        <taxon>Eukaryota</taxon>
        <taxon>Viridiplantae</taxon>
        <taxon>Streptophyta</taxon>
        <taxon>Embryophyta</taxon>
        <taxon>Tracheophyta</taxon>
        <taxon>Spermatophyta</taxon>
        <taxon>Magnoliopsida</taxon>
        <taxon>eudicotyledons</taxon>
        <taxon>Gunneridae</taxon>
        <taxon>Pentapetalae</taxon>
        <taxon>asterids</taxon>
        <taxon>lamiids</taxon>
        <taxon>Lamiales</taxon>
        <taxon>Phrymaceae</taxon>
        <taxon>Erythranthe</taxon>
    </lineage>
</organism>
<evidence type="ECO:0000313" key="8">
    <source>
        <dbReference type="Proteomes" id="UP000030748"/>
    </source>
</evidence>
<dbReference type="GO" id="GO:0032259">
    <property type="term" value="P:methylation"/>
    <property type="evidence" value="ECO:0007669"/>
    <property type="project" value="UniProtKB-KW"/>
</dbReference>
<dbReference type="GO" id="GO:0008757">
    <property type="term" value="F:S-adenosylmethionine-dependent methyltransferase activity"/>
    <property type="evidence" value="ECO:0007669"/>
    <property type="project" value="InterPro"/>
</dbReference>
<dbReference type="SUPFAM" id="SSF53335">
    <property type="entry name" value="S-adenosyl-L-methionine-dependent methyltransferases"/>
    <property type="match status" value="2"/>
</dbReference>
<keyword evidence="8" id="KW-1185">Reference proteome</keyword>
<dbReference type="Pfam" id="PF08241">
    <property type="entry name" value="Methyltransf_11"/>
    <property type="match status" value="1"/>
</dbReference>
<evidence type="ECO:0000256" key="4">
    <source>
        <dbReference type="ARBA" id="ARBA00023268"/>
    </source>
</evidence>
<comment type="similarity">
    <text evidence="1">Belongs to the methyltransferase superfamily.</text>
</comment>
<keyword evidence="3" id="KW-0808">Transferase</keyword>
<dbReference type="PANTHER" id="PTHR12176">
    <property type="entry name" value="SAM-DEPENDENT METHYLTRANSFERASE SUPERFAMILY PROTEIN"/>
    <property type="match status" value="1"/>
</dbReference>
<dbReference type="InterPro" id="IPR051419">
    <property type="entry name" value="Lys/N-term_MeTrsfase_sf"/>
</dbReference>
<name>A0A022QVG0_ERYGU</name>
<dbReference type="InterPro" id="IPR029063">
    <property type="entry name" value="SAM-dependent_MTases_sf"/>
</dbReference>
<proteinExistence type="inferred from homology"/>
<reference evidence="7 8" key="1">
    <citation type="journal article" date="2013" name="Proc. Natl. Acad. Sci. U.S.A.">
        <title>Fine-scale variation in meiotic recombination in Mimulus inferred from population shotgun sequencing.</title>
        <authorList>
            <person name="Hellsten U."/>
            <person name="Wright K.M."/>
            <person name="Jenkins J."/>
            <person name="Shu S."/>
            <person name="Yuan Y."/>
            <person name="Wessler S.R."/>
            <person name="Schmutz J."/>
            <person name="Willis J.H."/>
            <person name="Rokhsar D.S."/>
        </authorList>
    </citation>
    <scope>NUCLEOTIDE SEQUENCE [LARGE SCALE GENOMIC DNA]</scope>
    <source>
        <strain evidence="8">cv. DUN x IM62</strain>
    </source>
</reference>
<evidence type="ECO:0000256" key="3">
    <source>
        <dbReference type="ARBA" id="ARBA00022679"/>
    </source>
</evidence>
<protein>
    <recommendedName>
        <fullName evidence="6">Methyltransferase type 11 domain-containing protein</fullName>
    </recommendedName>
</protein>
<dbReference type="AlphaFoldDB" id="A0A022QVG0"/>
<dbReference type="CDD" id="cd02440">
    <property type="entry name" value="AdoMet_MTases"/>
    <property type="match status" value="1"/>
</dbReference>
<feature type="compositionally biased region" description="Polar residues" evidence="5">
    <location>
        <begin position="473"/>
        <end position="484"/>
    </location>
</feature>
<evidence type="ECO:0000256" key="1">
    <source>
        <dbReference type="ARBA" id="ARBA00008361"/>
    </source>
</evidence>
<gene>
    <name evidence="7" type="ORF">MIMGU_mgv1a025971mg</name>
</gene>
<evidence type="ECO:0000256" key="5">
    <source>
        <dbReference type="SAM" id="MobiDB-lite"/>
    </source>
</evidence>
<evidence type="ECO:0000259" key="6">
    <source>
        <dbReference type="Pfam" id="PF08241"/>
    </source>
</evidence>
<keyword evidence="2" id="KW-0489">Methyltransferase</keyword>
<evidence type="ECO:0000313" key="7">
    <source>
        <dbReference type="EMBL" id="EYU32702.1"/>
    </source>
</evidence>
<dbReference type="GO" id="GO:0009820">
    <property type="term" value="P:alkaloid metabolic process"/>
    <property type="evidence" value="ECO:0007669"/>
    <property type="project" value="UniProtKB-KW"/>
</dbReference>
<dbReference type="PANTHER" id="PTHR12176:SF78">
    <property type="entry name" value="EEF1A LYSINE AND N-TERMINAL METHYLTRANSFERASE"/>
    <property type="match status" value="1"/>
</dbReference>
<feature type="domain" description="Methyltransferase type 11" evidence="6">
    <location>
        <begin position="76"/>
        <end position="176"/>
    </location>
</feature>
<dbReference type="Proteomes" id="UP000030748">
    <property type="component" value="Unassembled WGS sequence"/>
</dbReference>
<dbReference type="eggNOG" id="KOG2352">
    <property type="taxonomic scope" value="Eukaryota"/>
</dbReference>
<sequence>MAENGEQRGEQCVRTEKELPIAFGNFTNQENWDFFYAARGAGNFSEWYADWPQLRILLRNHLSLPPPEELSILVPACGNSRLSEHLYDDGFRNITNVDFSREVISAMLKRNLRERPGMRWRVMDITDMQFASGTVDAIIDKGGLDALMEPNIDPRLGTIYLSEAKRLLKAGGKYICLTAAQSHVLGLLFRKFRFGWKVNLYAVAQEPSSGTTKQRAFMFVAEKYILTVQELFEALERENTVRAEYSNGTDTWHSLNDLNQGVQGNIGVLEPGRAVKLFLGETGVSRFFYSGLLLDGRPLPIPFSDQYGVLFVHSMQTFHGLLTSSPRQWALAVCHKAARLLIVVLDANHNVLAKDIESDIFRFIKQLAPGDNIEEDKIVITYADEGYKQKKNLYKVTSTLTGPIAIDDVIYFDPPGDIPTPGKSKDSIFRRLRFGRNEAFARSEALLSTQVENKKVPAASRTLKKGKPRMFESQPSDSQASSGDTKVDHKYLSSGLYKGLLSGLLLFSIHSKRTISAGRLVKTVIIGLGAGLLPMSLRNYVPTLKIEVVELDPVVLNVAKEYFSFEEDDSLKVHITDAMKFVKERAEGINSSKIDVLIIDVDSSDSSSGLISPEAELVEEPFLLAAKDSLSDKGLFILKLATGYPGVRTAAHSKLQTVFSSNLFSMPVDEGFSELIFALKKDSPVIGEEELAEACEALRRSLEHNSGDWIKQTLVVSKKIAPLRKS</sequence>
<keyword evidence="4" id="KW-0511">Multifunctional enzyme</keyword>
<dbReference type="Gene3D" id="3.40.50.150">
    <property type="entry name" value="Vaccinia Virus protein VP39"/>
    <property type="match status" value="2"/>
</dbReference>
<evidence type="ECO:0000256" key="2">
    <source>
        <dbReference type="ARBA" id="ARBA00022603"/>
    </source>
</evidence>
<feature type="region of interest" description="Disordered" evidence="5">
    <location>
        <begin position="457"/>
        <end position="485"/>
    </location>
</feature>